<proteinExistence type="predicted"/>
<dbReference type="RefSeq" id="WP_115315870.1">
    <property type="nucleotide sequence ID" value="NZ_LWIF01000001.1"/>
</dbReference>
<keyword evidence="1" id="KW-0472">Membrane</keyword>
<evidence type="ECO:0000256" key="1">
    <source>
        <dbReference type="SAM" id="Phobius"/>
    </source>
</evidence>
<gene>
    <name evidence="2" type="ORF">NCTC12872_01372</name>
</gene>
<feature type="transmembrane region" description="Helical" evidence="1">
    <location>
        <begin position="150"/>
        <end position="172"/>
    </location>
</feature>
<feature type="transmembrane region" description="Helical" evidence="1">
    <location>
        <begin position="62"/>
        <end position="87"/>
    </location>
</feature>
<evidence type="ECO:0000313" key="2">
    <source>
        <dbReference type="EMBL" id="SUB59388.1"/>
    </source>
</evidence>
<organism evidence="2 3">
    <name type="scientific">Phocoenobacter uteri</name>
    <dbReference type="NCBI Taxonomy" id="146806"/>
    <lineage>
        <taxon>Bacteria</taxon>
        <taxon>Pseudomonadati</taxon>
        <taxon>Pseudomonadota</taxon>
        <taxon>Gammaproteobacteria</taxon>
        <taxon>Pasteurellales</taxon>
        <taxon>Pasteurellaceae</taxon>
        <taxon>Phocoenobacter</taxon>
    </lineage>
</organism>
<reference evidence="2 3" key="1">
    <citation type="submission" date="2018-06" db="EMBL/GenBank/DDBJ databases">
        <authorList>
            <consortium name="Pathogen Informatics"/>
            <person name="Doyle S."/>
        </authorList>
    </citation>
    <scope>NUCLEOTIDE SEQUENCE [LARGE SCALE GENOMIC DNA]</scope>
    <source>
        <strain evidence="2 3">NCTC12872</strain>
    </source>
</reference>
<keyword evidence="3" id="KW-1185">Reference proteome</keyword>
<dbReference type="Proteomes" id="UP000255417">
    <property type="component" value="Unassembled WGS sequence"/>
</dbReference>
<accession>A0A379CB78</accession>
<feature type="transmembrane region" description="Helical" evidence="1">
    <location>
        <begin position="20"/>
        <end position="42"/>
    </location>
</feature>
<evidence type="ECO:0000313" key="3">
    <source>
        <dbReference type="Proteomes" id="UP000255417"/>
    </source>
</evidence>
<name>A0A379CB78_9PAST</name>
<keyword evidence="1" id="KW-1133">Transmembrane helix</keyword>
<protein>
    <submittedName>
        <fullName evidence="2">Uncharacterized protein</fullName>
    </submittedName>
</protein>
<dbReference type="EMBL" id="UGTA01000001">
    <property type="protein sequence ID" value="SUB59388.1"/>
    <property type="molecule type" value="Genomic_DNA"/>
</dbReference>
<dbReference type="OrthoDB" id="6648314at2"/>
<dbReference type="AlphaFoldDB" id="A0A379CB78"/>
<sequence length="187" mass="22067">MKDSKLSYRTVFLVVQHMVFFPKIVFIGIPIIIFISLFYVPADYSGLSIHSKTMWGTAQNKWLFDAFGLYCFLIVILSMLKYFIFGFPPYVTEMIKKNIQINATSEELSKVSLTILGYPFFLLLMLYLFFLGNASNDPRFMDLFQRNVFINFFMIYPIKCLTSIWFTFSIIYSMEIKRNVLPYIKEN</sequence>
<feature type="transmembrane region" description="Helical" evidence="1">
    <location>
        <begin position="108"/>
        <end position="130"/>
    </location>
</feature>
<keyword evidence="1" id="KW-0812">Transmembrane</keyword>